<reference evidence="2" key="1">
    <citation type="submission" date="2019-11" db="EMBL/GenBank/DDBJ databases">
        <authorList>
            <person name="Feng L."/>
        </authorList>
    </citation>
    <scope>NUCLEOTIDE SEQUENCE</scope>
    <source>
        <strain evidence="2">CParaputrificumLFYP93</strain>
    </source>
</reference>
<dbReference type="Gene3D" id="3.40.1440.10">
    <property type="entry name" value="GIY-YIG endonuclease"/>
    <property type="match status" value="1"/>
</dbReference>
<keyword evidence="1" id="KW-0175">Coiled coil</keyword>
<gene>
    <name evidence="2" type="ORF">CPLFYP93_00201</name>
</gene>
<dbReference type="EMBL" id="CACRTV010000008">
    <property type="protein sequence ID" value="VYT63182.1"/>
    <property type="molecule type" value="Genomic_DNA"/>
</dbReference>
<accession>A0A6N2YC51</accession>
<dbReference type="RefSeq" id="WP_156558666.1">
    <property type="nucleotide sequence ID" value="NZ_CACRTV010000008.1"/>
</dbReference>
<evidence type="ECO:0000313" key="2">
    <source>
        <dbReference type="EMBL" id="VYT63182.1"/>
    </source>
</evidence>
<evidence type="ECO:0008006" key="3">
    <source>
        <dbReference type="Google" id="ProtNLM"/>
    </source>
</evidence>
<feature type="coiled-coil region" evidence="1">
    <location>
        <begin position="153"/>
        <end position="187"/>
    </location>
</feature>
<protein>
    <recommendedName>
        <fullName evidence="3">GIY-YIG domain-containing protein</fullName>
    </recommendedName>
</protein>
<sequence length="246" mass="29498">MKEKVIELAKELDKLYYPGIYVFLNKKENRFYVGKAITRIWDRVRADMLSSHKKSLEKLIKSKDTGLYIFKIYSEVNDKITFDEKLLLIEYSTYVYMIDKGYTSINDISGFSHKTRELYNINKANTYIENLLKFDMNLFGNGFKEVIFDRKYINDLTNENRQLKWKLDDYKRECHKLNKKLTKYENKESEAFTILFNKLIELENEIIIVSKSYKSIKTAFIDLGKNIYFLESEFNEILNQINKEIY</sequence>
<name>A0A6N2YC51_9CLOT</name>
<organism evidence="2">
    <name type="scientific">Clostridium paraputrificum</name>
    <dbReference type="NCBI Taxonomy" id="29363"/>
    <lineage>
        <taxon>Bacteria</taxon>
        <taxon>Bacillati</taxon>
        <taxon>Bacillota</taxon>
        <taxon>Clostridia</taxon>
        <taxon>Eubacteriales</taxon>
        <taxon>Clostridiaceae</taxon>
        <taxon>Clostridium</taxon>
    </lineage>
</organism>
<evidence type="ECO:0000256" key="1">
    <source>
        <dbReference type="SAM" id="Coils"/>
    </source>
</evidence>
<dbReference type="AlphaFoldDB" id="A0A6N2YC51"/>
<proteinExistence type="predicted"/>
<dbReference type="InterPro" id="IPR035901">
    <property type="entry name" value="GIY-YIG_endonuc_sf"/>
</dbReference>